<feature type="disulfide bond" evidence="6">
    <location>
        <begin position="183"/>
        <end position="192"/>
    </location>
</feature>
<dbReference type="SUPFAM" id="SSF82895">
    <property type="entry name" value="TSP-1 type 1 repeat"/>
    <property type="match status" value="1"/>
</dbReference>
<feature type="non-terminal residue" evidence="9">
    <location>
        <position position="194"/>
    </location>
</feature>
<organism evidence="9 10">
    <name type="scientific">Sinanodonta woodiana</name>
    <name type="common">Chinese pond mussel</name>
    <name type="synonym">Anodonta woodiana</name>
    <dbReference type="NCBI Taxonomy" id="1069815"/>
    <lineage>
        <taxon>Eukaryota</taxon>
        <taxon>Metazoa</taxon>
        <taxon>Spiralia</taxon>
        <taxon>Lophotrochozoa</taxon>
        <taxon>Mollusca</taxon>
        <taxon>Bivalvia</taxon>
        <taxon>Autobranchia</taxon>
        <taxon>Heteroconchia</taxon>
        <taxon>Palaeoheterodonta</taxon>
        <taxon>Unionida</taxon>
        <taxon>Unionoidea</taxon>
        <taxon>Unionidae</taxon>
        <taxon>Unioninae</taxon>
        <taxon>Sinanodonta</taxon>
    </lineage>
</organism>
<dbReference type="PROSITE" id="PS50026">
    <property type="entry name" value="EGF_3"/>
    <property type="match status" value="2"/>
</dbReference>
<evidence type="ECO:0000256" key="4">
    <source>
        <dbReference type="ARBA" id="ARBA00023157"/>
    </source>
</evidence>
<keyword evidence="2 7" id="KW-0732">Signal</keyword>
<dbReference type="FunFam" id="2.10.25.10:FF:000004">
    <property type="entry name" value="Neurogenic locus notch 1"/>
    <property type="match status" value="2"/>
</dbReference>
<dbReference type="Gene3D" id="2.20.100.10">
    <property type="entry name" value="Thrombospondin type-1 (TSP1) repeat"/>
    <property type="match status" value="1"/>
</dbReference>
<feature type="chain" id="PRO_5044778702" description="EGF-like domain-containing protein" evidence="7">
    <location>
        <begin position="24"/>
        <end position="194"/>
    </location>
</feature>
<evidence type="ECO:0000256" key="1">
    <source>
        <dbReference type="ARBA" id="ARBA00022536"/>
    </source>
</evidence>
<reference evidence="9 10" key="1">
    <citation type="submission" date="2024-11" db="EMBL/GenBank/DDBJ databases">
        <title>Chromosome-level genome assembly of the freshwater bivalve Anodonta woodiana.</title>
        <authorList>
            <person name="Chen X."/>
        </authorList>
    </citation>
    <scope>NUCLEOTIDE SEQUENCE [LARGE SCALE GENOMIC DNA]</scope>
    <source>
        <strain evidence="9">MN2024</strain>
        <tissue evidence="9">Gills</tissue>
    </source>
</reference>
<dbReference type="Gene3D" id="2.10.25.10">
    <property type="entry name" value="Laminin"/>
    <property type="match status" value="2"/>
</dbReference>
<dbReference type="CDD" id="cd00054">
    <property type="entry name" value="EGF_CA"/>
    <property type="match status" value="2"/>
</dbReference>
<keyword evidence="4 6" id="KW-1015">Disulfide bond</keyword>
<evidence type="ECO:0000256" key="5">
    <source>
        <dbReference type="ARBA" id="ARBA00023180"/>
    </source>
</evidence>
<evidence type="ECO:0000313" key="10">
    <source>
        <dbReference type="Proteomes" id="UP001634394"/>
    </source>
</evidence>
<comment type="caution">
    <text evidence="9">The sequence shown here is derived from an EMBL/GenBank/DDBJ whole genome shotgun (WGS) entry which is preliminary data.</text>
</comment>
<feature type="non-terminal residue" evidence="9">
    <location>
        <position position="1"/>
    </location>
</feature>
<feature type="domain" description="EGF-like" evidence="8">
    <location>
        <begin position="157"/>
        <end position="193"/>
    </location>
</feature>
<keyword evidence="10" id="KW-1185">Reference proteome</keyword>
<dbReference type="InterPro" id="IPR036383">
    <property type="entry name" value="TSP1_rpt_sf"/>
</dbReference>
<dbReference type="InterPro" id="IPR000884">
    <property type="entry name" value="TSP1_rpt"/>
</dbReference>
<dbReference type="SUPFAM" id="SSF57196">
    <property type="entry name" value="EGF/Laminin"/>
    <property type="match status" value="2"/>
</dbReference>
<evidence type="ECO:0000256" key="3">
    <source>
        <dbReference type="ARBA" id="ARBA00022737"/>
    </source>
</evidence>
<sequence>AFTFTYLEMYVLLFSIILIHVNVKYVFVDCCITGEYGPWNPWENCSQTCGGGIERRWRSFCCPAVNGIWTDCLALYNKTDKYIFAYQPCSEICFNGGTFINGTGCVCSAGYQGKCCSTDIDECASTPCQHGGSCIDGINCYNCTCVAGFTGSNCETDIDECASTPCQHGGSCIDGVNRYNCTCVAGFSGSNCET</sequence>
<dbReference type="PROSITE" id="PS01186">
    <property type="entry name" value="EGF_2"/>
    <property type="match status" value="3"/>
</dbReference>
<gene>
    <name evidence="9" type="ORF">ACJMK2_012922</name>
</gene>
<dbReference type="Proteomes" id="UP001634394">
    <property type="component" value="Unassembled WGS sequence"/>
</dbReference>
<protein>
    <recommendedName>
        <fullName evidence="8">EGF-like domain-containing protein</fullName>
    </recommendedName>
</protein>
<dbReference type="PANTHER" id="PTHR24049:SF22">
    <property type="entry name" value="DROSOPHILA CRUMBS HOMOLOG"/>
    <property type="match status" value="1"/>
</dbReference>
<dbReference type="InterPro" id="IPR001881">
    <property type="entry name" value="EGF-like_Ca-bd_dom"/>
</dbReference>
<proteinExistence type="predicted"/>
<name>A0ABD3VCP7_SINWO</name>
<evidence type="ECO:0000313" key="9">
    <source>
        <dbReference type="EMBL" id="KAL3858328.1"/>
    </source>
</evidence>
<dbReference type="PROSITE" id="PS00010">
    <property type="entry name" value="ASX_HYDROXYL"/>
    <property type="match status" value="2"/>
</dbReference>
<keyword evidence="1 6" id="KW-0245">EGF-like domain</keyword>
<dbReference type="InterPro" id="IPR000742">
    <property type="entry name" value="EGF"/>
</dbReference>
<evidence type="ECO:0000259" key="8">
    <source>
        <dbReference type="PROSITE" id="PS50026"/>
    </source>
</evidence>
<comment type="caution">
    <text evidence="6">Lacks conserved residue(s) required for the propagation of feature annotation.</text>
</comment>
<accession>A0ABD3VCP7</accession>
<dbReference type="PROSITE" id="PS50092">
    <property type="entry name" value="TSP1"/>
    <property type="match status" value="1"/>
</dbReference>
<evidence type="ECO:0000256" key="6">
    <source>
        <dbReference type="PROSITE-ProRule" id="PRU00076"/>
    </source>
</evidence>
<dbReference type="PANTHER" id="PTHR24049">
    <property type="entry name" value="CRUMBS FAMILY MEMBER"/>
    <property type="match status" value="1"/>
</dbReference>
<dbReference type="InterPro" id="IPR000152">
    <property type="entry name" value="EGF-type_Asp/Asn_hydroxyl_site"/>
</dbReference>
<feature type="domain" description="EGF-like" evidence="8">
    <location>
        <begin position="119"/>
        <end position="155"/>
    </location>
</feature>
<dbReference type="EMBL" id="JBJQND010000013">
    <property type="protein sequence ID" value="KAL3858328.1"/>
    <property type="molecule type" value="Genomic_DNA"/>
</dbReference>
<feature type="signal peptide" evidence="7">
    <location>
        <begin position="1"/>
        <end position="23"/>
    </location>
</feature>
<dbReference type="PROSITE" id="PS01187">
    <property type="entry name" value="EGF_CA"/>
    <property type="match status" value="1"/>
</dbReference>
<dbReference type="PRINTS" id="PR00010">
    <property type="entry name" value="EGFBLOOD"/>
</dbReference>
<feature type="disulfide bond" evidence="6">
    <location>
        <begin position="145"/>
        <end position="154"/>
    </location>
</feature>
<dbReference type="PROSITE" id="PS00022">
    <property type="entry name" value="EGF_1"/>
    <property type="match status" value="3"/>
</dbReference>
<dbReference type="InterPro" id="IPR018097">
    <property type="entry name" value="EGF_Ca-bd_CS"/>
</dbReference>
<keyword evidence="3" id="KW-0677">Repeat</keyword>
<dbReference type="SMART" id="SM00181">
    <property type="entry name" value="EGF"/>
    <property type="match status" value="3"/>
</dbReference>
<dbReference type="InterPro" id="IPR051022">
    <property type="entry name" value="Notch_Cell-Fate_Det"/>
</dbReference>
<evidence type="ECO:0000256" key="2">
    <source>
        <dbReference type="ARBA" id="ARBA00022729"/>
    </source>
</evidence>
<evidence type="ECO:0000256" key="7">
    <source>
        <dbReference type="SAM" id="SignalP"/>
    </source>
</evidence>
<dbReference type="AlphaFoldDB" id="A0ABD3VCP7"/>
<keyword evidence="5" id="KW-0325">Glycoprotein</keyword>
<dbReference type="Pfam" id="PF00008">
    <property type="entry name" value="EGF"/>
    <property type="match status" value="2"/>
</dbReference>
<dbReference type="SMART" id="SM00179">
    <property type="entry name" value="EGF_CA"/>
    <property type="match status" value="2"/>
</dbReference>